<dbReference type="PANTHER" id="PTHR30106:SF2">
    <property type="entry name" value="UPF0324 INNER MEMBRANE PROTEIN YEIH"/>
    <property type="match status" value="1"/>
</dbReference>
<feature type="transmembrane region" description="Helical" evidence="7">
    <location>
        <begin position="248"/>
        <end position="266"/>
    </location>
</feature>
<evidence type="ECO:0008006" key="10">
    <source>
        <dbReference type="Google" id="ProtNLM"/>
    </source>
</evidence>
<keyword evidence="5 7" id="KW-1133">Transmembrane helix</keyword>
<dbReference type="Pfam" id="PF03601">
    <property type="entry name" value="Cons_hypoth698"/>
    <property type="match status" value="1"/>
</dbReference>
<evidence type="ECO:0000256" key="6">
    <source>
        <dbReference type="ARBA" id="ARBA00023136"/>
    </source>
</evidence>
<comment type="subcellular location">
    <subcellularLocation>
        <location evidence="1">Cell membrane</location>
        <topology evidence="1">Multi-pass membrane protein</topology>
    </subcellularLocation>
</comment>
<evidence type="ECO:0000313" key="9">
    <source>
        <dbReference type="Proteomes" id="UP001283212"/>
    </source>
</evidence>
<feature type="transmembrane region" description="Helical" evidence="7">
    <location>
        <begin position="316"/>
        <end position="336"/>
    </location>
</feature>
<keyword evidence="4 7" id="KW-0812">Transmembrane</keyword>
<dbReference type="AlphaFoldDB" id="A0AAE4SDS2"/>
<evidence type="ECO:0000256" key="5">
    <source>
        <dbReference type="ARBA" id="ARBA00022989"/>
    </source>
</evidence>
<evidence type="ECO:0000256" key="7">
    <source>
        <dbReference type="SAM" id="Phobius"/>
    </source>
</evidence>
<evidence type="ECO:0000313" key="8">
    <source>
        <dbReference type="EMBL" id="MDV0443870.1"/>
    </source>
</evidence>
<feature type="transmembrane region" description="Helical" evidence="7">
    <location>
        <begin position="348"/>
        <end position="370"/>
    </location>
</feature>
<evidence type="ECO:0000256" key="2">
    <source>
        <dbReference type="ARBA" id="ARBA00007977"/>
    </source>
</evidence>
<comment type="similarity">
    <text evidence="2">Belongs to the UPF0324 family.</text>
</comment>
<protein>
    <recommendedName>
        <fullName evidence="10">Sulfate exporter family transporter</fullName>
    </recommendedName>
</protein>
<keyword evidence="9" id="KW-1185">Reference proteome</keyword>
<feature type="transmembrane region" description="Helical" evidence="7">
    <location>
        <begin position="179"/>
        <end position="202"/>
    </location>
</feature>
<dbReference type="RefSeq" id="WP_338096379.1">
    <property type="nucleotide sequence ID" value="NZ_JAWDKB010000004.1"/>
</dbReference>
<dbReference type="Proteomes" id="UP001283212">
    <property type="component" value="Unassembled WGS sequence"/>
</dbReference>
<comment type="caution">
    <text evidence="8">The sequence shown here is derived from an EMBL/GenBank/DDBJ whole genome shotgun (WGS) entry which is preliminary data.</text>
</comment>
<feature type="transmembrane region" description="Helical" evidence="7">
    <location>
        <begin position="59"/>
        <end position="82"/>
    </location>
</feature>
<evidence type="ECO:0000256" key="1">
    <source>
        <dbReference type="ARBA" id="ARBA00004651"/>
    </source>
</evidence>
<feature type="transmembrane region" description="Helical" evidence="7">
    <location>
        <begin position="119"/>
        <end position="138"/>
    </location>
</feature>
<organism evidence="8 9">
    <name type="scientific">Methanorbis rubei</name>
    <dbReference type="NCBI Taxonomy" id="3028300"/>
    <lineage>
        <taxon>Archaea</taxon>
        <taxon>Methanobacteriati</taxon>
        <taxon>Methanobacteriota</taxon>
        <taxon>Stenosarchaea group</taxon>
        <taxon>Methanomicrobia</taxon>
        <taxon>Methanomicrobiales</taxon>
        <taxon>Methanocorpusculaceae</taxon>
        <taxon>Methanorbis</taxon>
    </lineage>
</organism>
<reference evidence="8 9" key="1">
    <citation type="submission" date="2023-06" db="EMBL/GenBank/DDBJ databases">
        <title>Genome sequence of Methancorpusculaceae sp. Cs1.</title>
        <authorList>
            <person name="Protasov E."/>
            <person name="Platt K."/>
            <person name="Poehlein A."/>
            <person name="Daniel R."/>
            <person name="Brune A."/>
        </authorList>
    </citation>
    <scope>NUCLEOTIDE SEQUENCE [LARGE SCALE GENOMIC DNA]</scope>
    <source>
        <strain evidence="8 9">Cs1</strain>
    </source>
</reference>
<feature type="transmembrane region" description="Helical" evidence="7">
    <location>
        <begin position="20"/>
        <end position="39"/>
    </location>
</feature>
<feature type="transmembrane region" description="Helical" evidence="7">
    <location>
        <begin position="287"/>
        <end position="310"/>
    </location>
</feature>
<keyword evidence="3" id="KW-1003">Cell membrane</keyword>
<evidence type="ECO:0000256" key="3">
    <source>
        <dbReference type="ARBA" id="ARBA00022475"/>
    </source>
</evidence>
<gene>
    <name evidence="8" type="ORF">McpCs1_12530</name>
</gene>
<dbReference type="PANTHER" id="PTHR30106">
    <property type="entry name" value="INNER MEMBRANE PROTEIN YEIH-RELATED"/>
    <property type="match status" value="1"/>
</dbReference>
<dbReference type="InterPro" id="IPR018383">
    <property type="entry name" value="UPF0324_pro"/>
</dbReference>
<accession>A0AAE4SDS2</accession>
<name>A0AAE4SDS2_9EURY</name>
<keyword evidence="6 7" id="KW-0472">Membrane</keyword>
<sequence>MTTYREDFLDYFRSIDRKIIPGLLICLAVTILSFLLTRGTLWDGGFAVLSPDLFTDNPFFSFLAKIGPIVLALVICLFINYKLFDAGGSYAGKYLLRIAIILMGARVTADVLMTASVSGLGIILAVLALTIILTMMLGKRFGQSWETSALTGTGNGICGVSATLSVAPVIHADQKYVHAVVGIISLLGIVGVFLIPAVAFGVGMTDAQAEVFIGGTLHEIGNVIPAADLYNAVSGGEDVSALALAYKMIRVAMLVVVASVFGWLWCRRQEAMHATCPAERVKAKVQGFLILFVVMAVGMTALIITSPAFGHAVQTSLVHISVTVLTIAMAGVGLSMNLRQTLSVGKTLLPLASVIWAIQVIVMLGLTLFLV</sequence>
<proteinExistence type="inferred from homology"/>
<dbReference type="EMBL" id="JAWDKB010000004">
    <property type="protein sequence ID" value="MDV0443870.1"/>
    <property type="molecule type" value="Genomic_DNA"/>
</dbReference>
<dbReference type="GO" id="GO:0005886">
    <property type="term" value="C:plasma membrane"/>
    <property type="evidence" value="ECO:0007669"/>
    <property type="project" value="UniProtKB-SubCell"/>
</dbReference>
<evidence type="ECO:0000256" key="4">
    <source>
        <dbReference type="ARBA" id="ARBA00022692"/>
    </source>
</evidence>